<proteinExistence type="predicted"/>
<dbReference type="EMBL" id="CAKLBY020000109">
    <property type="protein sequence ID" value="CAK7927192.1"/>
    <property type="molecule type" value="Genomic_DNA"/>
</dbReference>
<evidence type="ECO:0000259" key="7">
    <source>
        <dbReference type="PROSITE" id="PS51914"/>
    </source>
</evidence>
<sequence length="604" mass="66995">MLRPVLALALALGLFVVSSSSSSTSTSVRGVAPSDQQKFLGDDFLCVVGGQSHYVPISRVNDDFCDCDDGSDEPGTAACSYVAASEFYCANDGFFSKKIHTSQIYDGVCDCCDGSDEEVDGVSVCSNSCAAAAEAFRKGAKERLEVVRSGFEKRQAIVDGEIAPYFTQLGESERSIENDLVALKLLMDRVMVHKEREELRETRYRLEVARKKQENQMKNGDEGVERSNEQSMNAAEADADDAAVEFETLDATLLADDDAPIDLAEDLRALEVFDSSGQSIKSLVELPDGTRISLADCLRTDHKILASTKKLWTLRKEGESWQEVYLGFIISGEAEGRKQIGLAVLRVFGIIVSPFRVLAELVLYSPRVLWRLLSTPEIAGPVIDKFPNMPSPSHSAWFRRLGGGKVYNGYNSVMWAAQVVWDAPIYAYHYLFPTLDSDMKLPVAESLRLVLREIQSDITKLERDRSDKREAASIDYGPDRAYFTLKDKCIERRIEKYDYKFCAFSNVKQDHTTLGKWDGWAVRDDSEVPSVATVDHTRMRYSNGQRCYKGPERAVSVKLECGDKDEISGVDEPSTCVYVMVVRSPLACTARVLADAEAEAALGQ</sequence>
<evidence type="ECO:0000256" key="5">
    <source>
        <dbReference type="SAM" id="Coils"/>
    </source>
</evidence>
<dbReference type="CDD" id="cd00112">
    <property type="entry name" value="LDLa"/>
    <property type="match status" value="1"/>
</dbReference>
<protein>
    <recommendedName>
        <fullName evidence="1">Glucosidase 2 subunit beta</fullName>
    </recommendedName>
</protein>
<dbReference type="PANTHER" id="PTHR12630:SF1">
    <property type="entry name" value="GLUCOSIDASE 2 SUBUNIT BETA"/>
    <property type="match status" value="1"/>
</dbReference>
<keyword evidence="5" id="KW-0175">Coiled coil</keyword>
<evidence type="ECO:0000256" key="6">
    <source>
        <dbReference type="SAM" id="SignalP"/>
    </source>
</evidence>
<evidence type="ECO:0000313" key="8">
    <source>
        <dbReference type="EMBL" id="CAK7927192.1"/>
    </source>
</evidence>
<dbReference type="GO" id="GO:0006491">
    <property type="term" value="P:N-glycan processing"/>
    <property type="evidence" value="ECO:0007669"/>
    <property type="project" value="TreeGrafter"/>
</dbReference>
<dbReference type="Gene3D" id="2.70.130.10">
    <property type="entry name" value="Mannose-6-phosphate receptor binding domain"/>
    <property type="match status" value="1"/>
</dbReference>
<dbReference type="PROSITE" id="PS51914">
    <property type="entry name" value="MRH"/>
    <property type="match status" value="1"/>
</dbReference>
<evidence type="ECO:0000256" key="2">
    <source>
        <dbReference type="ARBA" id="ARBA00022729"/>
    </source>
</evidence>
<dbReference type="SUPFAM" id="SSF50911">
    <property type="entry name" value="Mannose 6-phosphate receptor domain"/>
    <property type="match status" value="1"/>
</dbReference>
<keyword evidence="4" id="KW-1015">Disulfide bond</keyword>
<dbReference type="Pfam" id="PF12999">
    <property type="entry name" value="PRKCSH-like"/>
    <property type="match status" value="1"/>
</dbReference>
<dbReference type="InterPro" id="IPR009011">
    <property type="entry name" value="Man6P_isomerase_rcpt-bd_dom_sf"/>
</dbReference>
<evidence type="ECO:0000256" key="4">
    <source>
        <dbReference type="ARBA" id="ARBA00023157"/>
    </source>
</evidence>
<dbReference type="InterPro" id="IPR002172">
    <property type="entry name" value="LDrepeatLR_classA_rpt"/>
</dbReference>
<organism evidence="8 9">
    <name type="scientific">Peronospora matthiolae</name>
    <dbReference type="NCBI Taxonomy" id="2874970"/>
    <lineage>
        <taxon>Eukaryota</taxon>
        <taxon>Sar</taxon>
        <taxon>Stramenopiles</taxon>
        <taxon>Oomycota</taxon>
        <taxon>Peronosporomycetes</taxon>
        <taxon>Peronosporales</taxon>
        <taxon>Peronosporaceae</taxon>
        <taxon>Peronospora</taxon>
    </lineage>
</organism>
<dbReference type="InterPro" id="IPR036607">
    <property type="entry name" value="PRKCSH"/>
</dbReference>
<dbReference type="PANTHER" id="PTHR12630">
    <property type="entry name" value="N-LINKED OLIGOSACCHARIDE PROCESSING"/>
    <property type="match status" value="1"/>
</dbReference>
<dbReference type="Proteomes" id="UP001162060">
    <property type="component" value="Unassembled WGS sequence"/>
</dbReference>
<accession>A0AAV1U085</accession>
<keyword evidence="2 6" id="KW-0732">Signal</keyword>
<name>A0AAV1U085_9STRA</name>
<feature type="domain" description="MRH" evidence="7">
    <location>
        <begin position="487"/>
        <end position="590"/>
    </location>
</feature>
<dbReference type="InterPro" id="IPR028146">
    <property type="entry name" value="PRKCSH_N"/>
</dbReference>
<dbReference type="InterPro" id="IPR044865">
    <property type="entry name" value="MRH_dom"/>
</dbReference>
<dbReference type="GO" id="GO:0017177">
    <property type="term" value="C:glucosidase II complex"/>
    <property type="evidence" value="ECO:0007669"/>
    <property type="project" value="TreeGrafter"/>
</dbReference>
<feature type="chain" id="PRO_5043718476" description="Glucosidase 2 subunit beta" evidence="6">
    <location>
        <begin position="22"/>
        <end position="604"/>
    </location>
</feature>
<evidence type="ECO:0000256" key="1">
    <source>
        <dbReference type="ARBA" id="ARBA00022387"/>
    </source>
</evidence>
<reference evidence="8" key="1">
    <citation type="submission" date="2024-01" db="EMBL/GenBank/DDBJ databases">
        <authorList>
            <person name="Webb A."/>
        </authorList>
    </citation>
    <scope>NUCLEOTIDE SEQUENCE</scope>
    <source>
        <strain evidence="8">Pm1</strain>
    </source>
</reference>
<feature type="coiled-coil region" evidence="5">
    <location>
        <begin position="444"/>
        <end position="471"/>
    </location>
</feature>
<dbReference type="Pfam" id="PF13015">
    <property type="entry name" value="PRKCSH_1"/>
    <property type="match status" value="1"/>
</dbReference>
<dbReference type="InterPro" id="IPR039794">
    <property type="entry name" value="Gtb1-like"/>
</dbReference>
<comment type="caution">
    <text evidence="8">The sequence shown here is derived from an EMBL/GenBank/DDBJ whole genome shotgun (WGS) entry which is preliminary data.</text>
</comment>
<keyword evidence="3" id="KW-0256">Endoplasmic reticulum</keyword>
<evidence type="ECO:0000256" key="3">
    <source>
        <dbReference type="ARBA" id="ARBA00022824"/>
    </source>
</evidence>
<gene>
    <name evidence="8" type="ORF">PM001_LOCUS12342</name>
</gene>
<dbReference type="AlphaFoldDB" id="A0AAV1U085"/>
<evidence type="ECO:0000313" key="9">
    <source>
        <dbReference type="Proteomes" id="UP001162060"/>
    </source>
</evidence>
<feature type="signal peptide" evidence="6">
    <location>
        <begin position="1"/>
        <end position="21"/>
    </location>
</feature>